<accession>G9ZC37</accession>
<sequence>MAHHDHTRRCHIRHIHKQARCPVLGREIARITLRGKKPPDTASSAARQAENAPSAATDTANTSAANSAGAHTFKENFINGYLKNSAKLRGKRAKKEA</sequence>
<evidence type="ECO:0000256" key="1">
    <source>
        <dbReference type="SAM" id="MobiDB-lite"/>
    </source>
</evidence>
<dbReference type="EMBL" id="AGCM01000018">
    <property type="protein sequence ID" value="EHM55882.1"/>
    <property type="molecule type" value="Genomic_DNA"/>
</dbReference>
<reference evidence="2 3" key="1">
    <citation type="submission" date="2011-08" db="EMBL/GenBank/DDBJ databases">
        <authorList>
            <person name="Weinstock G."/>
            <person name="Sodergren E."/>
            <person name="Clifton S."/>
            <person name="Fulton L."/>
            <person name="Fulton B."/>
            <person name="Courtney L."/>
            <person name="Fronick C."/>
            <person name="Harrison M."/>
            <person name="Strong C."/>
            <person name="Farmer C."/>
            <person name="Delahaunty K."/>
            <person name="Markovic C."/>
            <person name="Hall O."/>
            <person name="Minx P."/>
            <person name="Tomlinson C."/>
            <person name="Mitreva M."/>
            <person name="Hou S."/>
            <person name="Chen J."/>
            <person name="Wollam A."/>
            <person name="Pepin K.H."/>
            <person name="Johnson M."/>
            <person name="Bhonagiri V."/>
            <person name="Zhang X."/>
            <person name="Suruliraj S."/>
            <person name="Warren W."/>
            <person name="Chinwalla A."/>
            <person name="Mardis E.R."/>
            <person name="Wilson R.K."/>
        </authorList>
    </citation>
    <scope>NUCLEOTIDE SEQUENCE [LARGE SCALE GENOMIC DNA]</scope>
    <source>
        <strain evidence="2 3">F0432</strain>
    </source>
</reference>
<organism evidence="2 3">
    <name type="scientific">Cardiobacterium valvarum F0432</name>
    <dbReference type="NCBI Taxonomy" id="797473"/>
    <lineage>
        <taxon>Bacteria</taxon>
        <taxon>Pseudomonadati</taxon>
        <taxon>Pseudomonadota</taxon>
        <taxon>Gammaproteobacteria</taxon>
        <taxon>Cardiobacteriales</taxon>
        <taxon>Cardiobacteriaceae</taxon>
        <taxon>Cardiobacterium</taxon>
    </lineage>
</organism>
<dbReference type="AlphaFoldDB" id="G9ZC37"/>
<dbReference type="STRING" id="797473.HMPREF9080_00314"/>
<evidence type="ECO:0000313" key="3">
    <source>
        <dbReference type="Proteomes" id="UP000004750"/>
    </source>
</evidence>
<proteinExistence type="predicted"/>
<protein>
    <submittedName>
        <fullName evidence="2">Uncharacterized protein</fullName>
    </submittedName>
</protein>
<feature type="compositionally biased region" description="Low complexity" evidence="1">
    <location>
        <begin position="51"/>
        <end position="70"/>
    </location>
</feature>
<dbReference type="Proteomes" id="UP000004750">
    <property type="component" value="Unassembled WGS sequence"/>
</dbReference>
<evidence type="ECO:0000313" key="2">
    <source>
        <dbReference type="EMBL" id="EHM55882.1"/>
    </source>
</evidence>
<feature type="region of interest" description="Disordered" evidence="1">
    <location>
        <begin position="32"/>
        <end position="70"/>
    </location>
</feature>
<name>G9ZC37_9GAMM</name>
<gene>
    <name evidence="2" type="ORF">HMPREF9080_00314</name>
</gene>
<dbReference type="HOGENOM" id="CLU_2341607_0_0_6"/>
<comment type="caution">
    <text evidence="2">The sequence shown here is derived from an EMBL/GenBank/DDBJ whole genome shotgun (WGS) entry which is preliminary data.</text>
</comment>